<organism evidence="1">
    <name type="scientific">bioreactor metagenome</name>
    <dbReference type="NCBI Taxonomy" id="1076179"/>
    <lineage>
        <taxon>unclassified sequences</taxon>
        <taxon>metagenomes</taxon>
        <taxon>ecological metagenomes</taxon>
    </lineage>
</organism>
<gene>
    <name evidence="1" type="ORF">SDC9_142343</name>
</gene>
<reference evidence="1" key="1">
    <citation type="submission" date="2019-08" db="EMBL/GenBank/DDBJ databases">
        <authorList>
            <person name="Kucharzyk K."/>
            <person name="Murdoch R.W."/>
            <person name="Higgins S."/>
            <person name="Loffler F."/>
        </authorList>
    </citation>
    <scope>NUCLEOTIDE SEQUENCE</scope>
</reference>
<proteinExistence type="predicted"/>
<evidence type="ECO:0000313" key="1">
    <source>
        <dbReference type="EMBL" id="MPM95190.1"/>
    </source>
</evidence>
<dbReference type="EMBL" id="VSSQ01041711">
    <property type="protein sequence ID" value="MPM95190.1"/>
    <property type="molecule type" value="Genomic_DNA"/>
</dbReference>
<protein>
    <submittedName>
        <fullName evidence="1">Uncharacterized protein</fullName>
    </submittedName>
</protein>
<sequence>MDRRSSQFLDTGDKSVEAVSAVDRVELAIMFAELDPRIPHEGDDVDVVVV</sequence>
<name>A0A645E087_9ZZZZ</name>
<comment type="caution">
    <text evidence="1">The sequence shown here is derived from an EMBL/GenBank/DDBJ whole genome shotgun (WGS) entry which is preliminary data.</text>
</comment>
<dbReference type="AlphaFoldDB" id="A0A645E087"/>
<accession>A0A645E087</accession>